<dbReference type="AlphaFoldDB" id="A0A5M0KIN3"/>
<dbReference type="RefSeq" id="WP_199374446.1">
    <property type="nucleotide sequence ID" value="NZ_JAEMGF010000033.1"/>
</dbReference>
<gene>
    <name evidence="1" type="ORF">D0B03_05265</name>
</gene>
<evidence type="ECO:0008006" key="2">
    <source>
        <dbReference type="Google" id="ProtNLM"/>
    </source>
</evidence>
<name>A0A5M0KIN3_CAMUP</name>
<reference evidence="1" key="1">
    <citation type="submission" date="2018-08" db="EMBL/GenBank/DDBJ databases">
        <authorList>
            <consortium name="PulseNet: The National Subtyping Network for Foodborne Disease Surveillance"/>
            <person name="Tarr C.L."/>
            <person name="Trees E."/>
            <person name="Katz L.S."/>
            <person name="Carleton-Romer H.A."/>
            <person name="Stroika S."/>
            <person name="Kucerova Z."/>
            <person name="Roache K.F."/>
            <person name="Sabol A.L."/>
            <person name="Besser J."/>
            <person name="Gerner-Smidt P."/>
        </authorList>
    </citation>
    <scope>NUCLEOTIDE SEQUENCE</scope>
    <source>
        <strain evidence="1">PNUSAC005770</strain>
    </source>
</reference>
<dbReference type="EMBL" id="AACSBQ010000018">
    <property type="protein sequence ID" value="EAL8903717.1"/>
    <property type="molecule type" value="Genomic_DNA"/>
</dbReference>
<sequence>MSDKELEIFELCERLVDLLGDKEAVADLQTLLDRHPEMFQNKEQVANLIKKVVNDPEIIINNPTPKSEKDYIAGKKLNEKKMGEVGIRKDENISKIFHANEKNVKKMGQLDKKEVVYKQSMVGTPTSYTQAQSLDERLVQKNISSTANEIIPQQDKSAKDFKSKLKEFNTKNKTQTQINIKELNNE</sequence>
<organism evidence="1">
    <name type="scientific">Campylobacter upsaliensis</name>
    <dbReference type="NCBI Taxonomy" id="28080"/>
    <lineage>
        <taxon>Bacteria</taxon>
        <taxon>Pseudomonadati</taxon>
        <taxon>Campylobacterota</taxon>
        <taxon>Epsilonproteobacteria</taxon>
        <taxon>Campylobacterales</taxon>
        <taxon>Campylobacteraceae</taxon>
        <taxon>Campylobacter</taxon>
    </lineage>
</organism>
<accession>A0A5M0KIN3</accession>
<comment type="caution">
    <text evidence="1">The sequence shown here is derived from an EMBL/GenBank/DDBJ whole genome shotgun (WGS) entry which is preliminary data.</text>
</comment>
<protein>
    <recommendedName>
        <fullName evidence="2">Cpp33</fullName>
    </recommendedName>
</protein>
<proteinExistence type="predicted"/>
<evidence type="ECO:0000313" key="1">
    <source>
        <dbReference type="EMBL" id="EAL8903717.1"/>
    </source>
</evidence>